<feature type="region of interest" description="Disordered" evidence="1">
    <location>
        <begin position="15"/>
        <end position="37"/>
    </location>
</feature>
<proteinExistence type="predicted"/>
<dbReference type="AlphaFoldDB" id="W7A3I4"/>
<dbReference type="GeneID" id="20038684"/>
<evidence type="ECO:0000313" key="3">
    <source>
        <dbReference type="Proteomes" id="UP000030640"/>
    </source>
</evidence>
<gene>
    <name evidence="2" type="ORF">C922_03410</name>
</gene>
<dbReference type="Proteomes" id="UP000030640">
    <property type="component" value="Unassembled WGS sequence"/>
</dbReference>
<keyword evidence="3" id="KW-1185">Reference proteome</keyword>
<evidence type="ECO:0000313" key="2">
    <source>
        <dbReference type="EMBL" id="EUD66215.1"/>
    </source>
</evidence>
<dbReference type="RefSeq" id="XP_008817224.1">
    <property type="nucleotide sequence ID" value="XM_008819002.1"/>
</dbReference>
<feature type="compositionally biased region" description="Polar residues" evidence="1">
    <location>
        <begin position="27"/>
        <end position="37"/>
    </location>
</feature>
<accession>W7A3I4</accession>
<organism evidence="2 3">
    <name type="scientific">Plasmodium inui San Antonio 1</name>
    <dbReference type="NCBI Taxonomy" id="1237626"/>
    <lineage>
        <taxon>Eukaryota</taxon>
        <taxon>Sar</taxon>
        <taxon>Alveolata</taxon>
        <taxon>Apicomplexa</taxon>
        <taxon>Aconoidasida</taxon>
        <taxon>Haemosporida</taxon>
        <taxon>Plasmodiidae</taxon>
        <taxon>Plasmodium</taxon>
        <taxon>Plasmodium (Plasmodium)</taxon>
    </lineage>
</organism>
<name>W7A3I4_9APIC</name>
<evidence type="ECO:0000256" key="1">
    <source>
        <dbReference type="SAM" id="MobiDB-lite"/>
    </source>
</evidence>
<dbReference type="VEuPathDB" id="PlasmoDB:C922_03410"/>
<feature type="region of interest" description="Disordered" evidence="1">
    <location>
        <begin position="79"/>
        <end position="98"/>
    </location>
</feature>
<dbReference type="EMBL" id="KI965473">
    <property type="protein sequence ID" value="EUD66215.1"/>
    <property type="molecule type" value="Genomic_DNA"/>
</dbReference>
<reference evidence="2 3" key="1">
    <citation type="submission" date="2013-02" db="EMBL/GenBank/DDBJ databases">
        <title>The Genome Sequence of Plasmodium inui San Antonio 1.</title>
        <authorList>
            <consortium name="The Broad Institute Genome Sequencing Platform"/>
            <consortium name="The Broad Institute Genome Sequencing Center for Infectious Disease"/>
            <person name="Neafsey D."/>
            <person name="Cheeseman I."/>
            <person name="Volkman S."/>
            <person name="Adams J."/>
            <person name="Walker B."/>
            <person name="Young S.K."/>
            <person name="Zeng Q."/>
            <person name="Gargeya S."/>
            <person name="Fitzgerald M."/>
            <person name="Haas B."/>
            <person name="Abouelleil A."/>
            <person name="Alvarado L."/>
            <person name="Arachchi H.M."/>
            <person name="Berlin A.M."/>
            <person name="Chapman S.B."/>
            <person name="Dewar J."/>
            <person name="Goldberg J."/>
            <person name="Griggs A."/>
            <person name="Gujja S."/>
            <person name="Hansen M."/>
            <person name="Howarth C."/>
            <person name="Imamovic A."/>
            <person name="Larimer J."/>
            <person name="McCowan C."/>
            <person name="Murphy C."/>
            <person name="Neiman D."/>
            <person name="Pearson M."/>
            <person name="Priest M."/>
            <person name="Roberts A."/>
            <person name="Saif S."/>
            <person name="Shea T."/>
            <person name="Sisk P."/>
            <person name="Sykes S."/>
            <person name="Wortman J."/>
            <person name="Nusbaum C."/>
            <person name="Birren B."/>
        </authorList>
    </citation>
    <scope>NUCLEOTIDE SEQUENCE [LARGE SCALE GENOMIC DNA]</scope>
    <source>
        <strain evidence="2 3">San Antonio 1</strain>
    </source>
</reference>
<protein>
    <submittedName>
        <fullName evidence="2">Uncharacterized protein</fullName>
    </submittedName>
</protein>
<sequence>MGTHIRPLKCVPPLERDHGGSFVRPSQGIQEGTLSKGTAGTTVQRGAKCDENACAIGCANQPIVQLECPPKMKTDEVLFGGDPSRRGATKVKMPHGRVPCGEIRHDALPSDEIGHLALPNELPSRKGKSLGGGATLEHRLFEEGGI</sequence>